<keyword evidence="7" id="KW-1185">Reference proteome</keyword>
<dbReference type="AlphaFoldDB" id="A0A4R9LWW3"/>
<dbReference type="GO" id="GO:0003700">
    <property type="term" value="F:DNA-binding transcription factor activity"/>
    <property type="evidence" value="ECO:0007669"/>
    <property type="project" value="InterPro"/>
</dbReference>
<dbReference type="FunFam" id="1.10.10.10:FF:000001">
    <property type="entry name" value="LysR family transcriptional regulator"/>
    <property type="match status" value="1"/>
</dbReference>
<dbReference type="InterPro" id="IPR036390">
    <property type="entry name" value="WH_DNA-bd_sf"/>
</dbReference>
<keyword evidence="3" id="KW-0238">DNA-binding</keyword>
<dbReference type="Pfam" id="PF00126">
    <property type="entry name" value="HTH_1"/>
    <property type="match status" value="1"/>
</dbReference>
<proteinExistence type="inferred from homology"/>
<dbReference type="CDD" id="cd05466">
    <property type="entry name" value="PBP2_LTTR_substrate"/>
    <property type="match status" value="1"/>
</dbReference>
<dbReference type="Gene3D" id="1.10.10.10">
    <property type="entry name" value="Winged helix-like DNA-binding domain superfamily/Winged helix DNA-binding domain"/>
    <property type="match status" value="1"/>
</dbReference>
<dbReference type="PRINTS" id="PR00039">
    <property type="entry name" value="HTHLYSR"/>
</dbReference>
<dbReference type="Proteomes" id="UP000298058">
    <property type="component" value="Unassembled WGS sequence"/>
</dbReference>
<evidence type="ECO:0000256" key="2">
    <source>
        <dbReference type="ARBA" id="ARBA00023015"/>
    </source>
</evidence>
<organism evidence="6 7">
    <name type="scientific">Leptospira idonii</name>
    <dbReference type="NCBI Taxonomy" id="1193500"/>
    <lineage>
        <taxon>Bacteria</taxon>
        <taxon>Pseudomonadati</taxon>
        <taxon>Spirochaetota</taxon>
        <taxon>Spirochaetia</taxon>
        <taxon>Leptospirales</taxon>
        <taxon>Leptospiraceae</taxon>
        <taxon>Leptospira</taxon>
    </lineage>
</organism>
<reference evidence="6" key="1">
    <citation type="journal article" date="2019" name="PLoS Negl. Trop. Dis.">
        <title>Revisiting the worldwide diversity of Leptospira species in the environment.</title>
        <authorList>
            <person name="Vincent A.T."/>
            <person name="Schiettekatte O."/>
            <person name="Bourhy P."/>
            <person name="Veyrier F.J."/>
            <person name="Picardeau M."/>
        </authorList>
    </citation>
    <scope>NUCLEOTIDE SEQUENCE [LARGE SCALE GENOMIC DNA]</scope>
    <source>
        <strain evidence="6">201300427</strain>
    </source>
</reference>
<keyword evidence="2" id="KW-0805">Transcription regulation</keyword>
<dbReference type="SUPFAM" id="SSF53850">
    <property type="entry name" value="Periplasmic binding protein-like II"/>
    <property type="match status" value="1"/>
</dbReference>
<dbReference type="Gene3D" id="3.40.190.290">
    <property type="match status" value="1"/>
</dbReference>
<gene>
    <name evidence="6" type="ORF">EHS15_15335</name>
</gene>
<comment type="similarity">
    <text evidence="1">Belongs to the LysR transcriptional regulatory family.</text>
</comment>
<accession>A0A4R9LWW3</accession>
<dbReference type="SUPFAM" id="SSF46785">
    <property type="entry name" value="Winged helix' DNA-binding domain"/>
    <property type="match status" value="1"/>
</dbReference>
<protein>
    <submittedName>
        <fullName evidence="6">LysR family transcriptional regulator</fullName>
    </submittedName>
</protein>
<comment type="caution">
    <text evidence="6">The sequence shown here is derived from an EMBL/GenBank/DDBJ whole genome shotgun (WGS) entry which is preliminary data.</text>
</comment>
<name>A0A4R9LWW3_9LEPT</name>
<dbReference type="InterPro" id="IPR000847">
    <property type="entry name" value="LysR_HTH_N"/>
</dbReference>
<dbReference type="PANTHER" id="PTHR30126">
    <property type="entry name" value="HTH-TYPE TRANSCRIPTIONAL REGULATOR"/>
    <property type="match status" value="1"/>
</dbReference>
<evidence type="ECO:0000256" key="3">
    <source>
        <dbReference type="ARBA" id="ARBA00023125"/>
    </source>
</evidence>
<evidence type="ECO:0000256" key="1">
    <source>
        <dbReference type="ARBA" id="ARBA00009437"/>
    </source>
</evidence>
<dbReference type="PROSITE" id="PS50931">
    <property type="entry name" value="HTH_LYSR"/>
    <property type="match status" value="1"/>
</dbReference>
<dbReference type="EMBL" id="RQHW01000047">
    <property type="protein sequence ID" value="TGN18740.1"/>
    <property type="molecule type" value="Genomic_DNA"/>
</dbReference>
<dbReference type="InterPro" id="IPR036388">
    <property type="entry name" value="WH-like_DNA-bd_sf"/>
</dbReference>
<dbReference type="OrthoDB" id="9803714at2"/>
<evidence type="ECO:0000313" key="7">
    <source>
        <dbReference type="Proteomes" id="UP000298058"/>
    </source>
</evidence>
<dbReference type="RefSeq" id="WP_135761422.1">
    <property type="nucleotide sequence ID" value="NZ_RQHW01000047.1"/>
</dbReference>
<dbReference type="InterPro" id="IPR005119">
    <property type="entry name" value="LysR_subst-bd"/>
</dbReference>
<evidence type="ECO:0000259" key="5">
    <source>
        <dbReference type="PROSITE" id="PS50931"/>
    </source>
</evidence>
<dbReference type="GO" id="GO:0000976">
    <property type="term" value="F:transcription cis-regulatory region binding"/>
    <property type="evidence" value="ECO:0007669"/>
    <property type="project" value="TreeGrafter"/>
</dbReference>
<feature type="domain" description="HTH lysR-type" evidence="5">
    <location>
        <begin position="1"/>
        <end position="58"/>
    </location>
</feature>
<evidence type="ECO:0000313" key="6">
    <source>
        <dbReference type="EMBL" id="TGN18740.1"/>
    </source>
</evidence>
<evidence type="ECO:0000256" key="4">
    <source>
        <dbReference type="ARBA" id="ARBA00023163"/>
    </source>
</evidence>
<keyword evidence="4" id="KW-0804">Transcription</keyword>
<dbReference type="PANTHER" id="PTHR30126:SF40">
    <property type="entry name" value="HTH-TYPE TRANSCRIPTIONAL REGULATOR GLTR"/>
    <property type="match status" value="1"/>
</dbReference>
<dbReference type="Pfam" id="PF03466">
    <property type="entry name" value="LysR_substrate"/>
    <property type="match status" value="1"/>
</dbReference>
<sequence>MEFRQVRYFLEIIEKGSFQKAADSLGLTQPALSSQIAILEREFGETILERGPREIKLTYKGEIFRSYAEKMKELWRNCEEDMNRIDSEINGKFSVSAGGTVSAWILPKIIKQILNENPRLSLSVIEGDASETKDLVLSGKADLGILTGPVKDPHLVTKEFLVDEIVPVVSKFHPLSGKTKITEKDVRKEPFIFFHPASAVRIALEKKWRAEKISFDPKILMELRSVESIIKSVEEGLGIGFISRFSVSENLKVLPLQELAAERKFFLCYKKNSRSGLLLLVDAILKWRDSL</sequence>